<dbReference type="RefSeq" id="WP_344151590.1">
    <property type="nucleotide sequence ID" value="NZ_BAAABV010000005.1"/>
</dbReference>
<dbReference type="EMBL" id="BAAABV010000005">
    <property type="protein sequence ID" value="GAA0270322.1"/>
    <property type="molecule type" value="Genomic_DNA"/>
</dbReference>
<evidence type="ECO:0000256" key="1">
    <source>
        <dbReference type="SAM" id="MobiDB-lite"/>
    </source>
</evidence>
<keyword evidence="3" id="KW-1185">Reference proteome</keyword>
<feature type="region of interest" description="Disordered" evidence="1">
    <location>
        <begin position="1"/>
        <end position="20"/>
    </location>
</feature>
<protein>
    <submittedName>
        <fullName evidence="2">Uncharacterized protein</fullName>
    </submittedName>
</protein>
<comment type="caution">
    <text evidence="2">The sequence shown here is derived from an EMBL/GenBank/DDBJ whole genome shotgun (WGS) entry which is preliminary data.</text>
</comment>
<gene>
    <name evidence="2" type="ORF">GCM10010302_04870</name>
</gene>
<accession>A0ABN0V1J5</accession>
<evidence type="ECO:0000313" key="3">
    <source>
        <dbReference type="Proteomes" id="UP001501867"/>
    </source>
</evidence>
<proteinExistence type="predicted"/>
<evidence type="ECO:0000313" key="2">
    <source>
        <dbReference type="EMBL" id="GAA0270322.1"/>
    </source>
</evidence>
<feature type="region of interest" description="Disordered" evidence="1">
    <location>
        <begin position="56"/>
        <end position="91"/>
    </location>
</feature>
<sequence>MNIRTNAHAPPHPPCDGSGDVERAVAVLMALILCDHATAHHLLDAAARHTATGPETLPYALRTGSGLPPELQDTLQPALESPGTGRVSDLV</sequence>
<name>A0ABN0V1J5_9ACTN</name>
<reference evidence="2 3" key="1">
    <citation type="journal article" date="2019" name="Int. J. Syst. Evol. Microbiol.">
        <title>The Global Catalogue of Microorganisms (GCM) 10K type strain sequencing project: providing services to taxonomists for standard genome sequencing and annotation.</title>
        <authorList>
            <consortium name="The Broad Institute Genomics Platform"/>
            <consortium name="The Broad Institute Genome Sequencing Center for Infectious Disease"/>
            <person name="Wu L."/>
            <person name="Ma J."/>
        </authorList>
    </citation>
    <scope>NUCLEOTIDE SEQUENCE [LARGE SCALE GENOMIC DNA]</scope>
    <source>
        <strain evidence="2 3">JCM 4505</strain>
    </source>
</reference>
<organism evidence="2 3">
    <name type="scientific">Streptomyces polychromogenes</name>
    <dbReference type="NCBI Taxonomy" id="67342"/>
    <lineage>
        <taxon>Bacteria</taxon>
        <taxon>Bacillati</taxon>
        <taxon>Actinomycetota</taxon>
        <taxon>Actinomycetes</taxon>
        <taxon>Kitasatosporales</taxon>
        <taxon>Streptomycetaceae</taxon>
        <taxon>Streptomyces</taxon>
    </lineage>
</organism>
<dbReference type="Proteomes" id="UP001501867">
    <property type="component" value="Unassembled WGS sequence"/>
</dbReference>